<dbReference type="PANTHER" id="PTHR30537:SF1">
    <property type="entry name" value="HTH-TYPE TRANSCRIPTIONAL REGULATOR PGRR"/>
    <property type="match status" value="1"/>
</dbReference>
<evidence type="ECO:0000256" key="2">
    <source>
        <dbReference type="ARBA" id="ARBA00023015"/>
    </source>
</evidence>
<dbReference type="GO" id="GO:0043565">
    <property type="term" value="F:sequence-specific DNA binding"/>
    <property type="evidence" value="ECO:0007669"/>
    <property type="project" value="TreeGrafter"/>
</dbReference>
<gene>
    <name evidence="6" type="ORF">AD929_00160</name>
</gene>
<dbReference type="PATRIC" id="fig|442.7.peg.446"/>
<dbReference type="Gene3D" id="1.10.10.10">
    <property type="entry name" value="Winged helix-like DNA-binding domain superfamily/Winged helix DNA-binding domain"/>
    <property type="match status" value="1"/>
</dbReference>
<dbReference type="FunFam" id="1.10.10.10:FF:000001">
    <property type="entry name" value="LysR family transcriptional regulator"/>
    <property type="match status" value="1"/>
</dbReference>
<dbReference type="PROSITE" id="PS50931">
    <property type="entry name" value="HTH_LYSR"/>
    <property type="match status" value="1"/>
</dbReference>
<dbReference type="GO" id="GO:0003700">
    <property type="term" value="F:DNA-binding transcription factor activity"/>
    <property type="evidence" value="ECO:0007669"/>
    <property type="project" value="InterPro"/>
</dbReference>
<accession>A0A149R440</accession>
<evidence type="ECO:0000256" key="4">
    <source>
        <dbReference type="ARBA" id="ARBA00023163"/>
    </source>
</evidence>
<dbReference type="Pfam" id="PF00126">
    <property type="entry name" value="HTH_1"/>
    <property type="match status" value="1"/>
</dbReference>
<dbReference type="InterPro" id="IPR005119">
    <property type="entry name" value="LysR_subst-bd"/>
</dbReference>
<keyword evidence="4" id="KW-0804">Transcription</keyword>
<evidence type="ECO:0000259" key="5">
    <source>
        <dbReference type="PROSITE" id="PS50931"/>
    </source>
</evidence>
<dbReference type="InterPro" id="IPR036388">
    <property type="entry name" value="WH-like_DNA-bd_sf"/>
</dbReference>
<comment type="similarity">
    <text evidence="1">Belongs to the LysR transcriptional regulatory family.</text>
</comment>
<name>A0A149R440_9PROT</name>
<dbReference type="SUPFAM" id="SSF46785">
    <property type="entry name" value="Winged helix' DNA-binding domain"/>
    <property type="match status" value="1"/>
</dbReference>
<dbReference type="Proteomes" id="UP000075573">
    <property type="component" value="Unassembled WGS sequence"/>
</dbReference>
<dbReference type="InterPro" id="IPR058163">
    <property type="entry name" value="LysR-type_TF_proteobact-type"/>
</dbReference>
<dbReference type="EMBL" id="LHZB01000024">
    <property type="protein sequence ID" value="KXV04231.1"/>
    <property type="molecule type" value="Genomic_DNA"/>
</dbReference>
<dbReference type="SUPFAM" id="SSF53850">
    <property type="entry name" value="Periplasmic binding protein-like II"/>
    <property type="match status" value="1"/>
</dbReference>
<dbReference type="Pfam" id="PF03466">
    <property type="entry name" value="LysR_substrate"/>
    <property type="match status" value="1"/>
</dbReference>
<dbReference type="AlphaFoldDB" id="A0A149R440"/>
<dbReference type="GO" id="GO:0006351">
    <property type="term" value="P:DNA-templated transcription"/>
    <property type="evidence" value="ECO:0007669"/>
    <property type="project" value="TreeGrafter"/>
</dbReference>
<dbReference type="InterPro" id="IPR000847">
    <property type="entry name" value="LysR_HTH_N"/>
</dbReference>
<evidence type="ECO:0000256" key="1">
    <source>
        <dbReference type="ARBA" id="ARBA00009437"/>
    </source>
</evidence>
<proteinExistence type="inferred from homology"/>
<dbReference type="Gene3D" id="3.40.190.290">
    <property type="match status" value="1"/>
</dbReference>
<evidence type="ECO:0000256" key="3">
    <source>
        <dbReference type="ARBA" id="ARBA00023125"/>
    </source>
</evidence>
<sequence length="299" mass="32747">MSDRYYSDLRALCCIIDRGSFVAAARELGVSRSALSATIRRLEDYVGVQLLNRTTRSVSPTPAGERLAARFGVAFDEIGAALSEAGAMGGEIAGPVRVHAQRLGYELFLKQLLPDFVRRFPRISIEVQIDDAGVDIVQERFDVGIRLGEMLDQDAIAFPLQPGLRQIAVAAPSYLARHGAPRHPRELRDHLCIGFRWPGHAALYNWEFCENGVWFSVAVSGPLTFNDQRAALDAAVAGAGIALWVESEVQPLIETGHLVPLLTEYSAAFPGFALYYPSHRHRSTAVKTFIAAVRSAKTS</sequence>
<reference evidence="6 7" key="1">
    <citation type="submission" date="2015-06" db="EMBL/GenBank/DDBJ databases">
        <title>Improved classification and identification of acetic acid bacteria using matrix-assisted laser desorption/ionization time-of-flight mass spectrometry; Gluconobacter nephelii and Gluconobacter uchimurae are later heterotypic synonyms of Gluconobacter japonicus and Gluconobacter oxydans, respectively.</title>
        <authorList>
            <person name="Li L."/>
            <person name="Cleenwerck I."/>
            <person name="De Vuyst L."/>
            <person name="Vandamme P."/>
        </authorList>
    </citation>
    <scope>NUCLEOTIDE SEQUENCE [LARGE SCALE GENOMIC DNA]</scope>
    <source>
        <strain evidence="6 7">LMG 1764</strain>
    </source>
</reference>
<evidence type="ECO:0000313" key="7">
    <source>
        <dbReference type="Proteomes" id="UP000075573"/>
    </source>
</evidence>
<feature type="domain" description="HTH lysR-type" evidence="5">
    <location>
        <begin position="1"/>
        <end position="61"/>
    </location>
</feature>
<evidence type="ECO:0000313" key="6">
    <source>
        <dbReference type="EMBL" id="KXV04231.1"/>
    </source>
</evidence>
<keyword evidence="3" id="KW-0238">DNA-binding</keyword>
<dbReference type="InterPro" id="IPR036390">
    <property type="entry name" value="WH_DNA-bd_sf"/>
</dbReference>
<protein>
    <recommendedName>
        <fullName evidence="5">HTH lysR-type domain-containing protein</fullName>
    </recommendedName>
</protein>
<keyword evidence="2" id="KW-0805">Transcription regulation</keyword>
<dbReference type="PANTHER" id="PTHR30537">
    <property type="entry name" value="HTH-TYPE TRANSCRIPTIONAL REGULATOR"/>
    <property type="match status" value="1"/>
</dbReference>
<comment type="caution">
    <text evidence="6">The sequence shown here is derived from an EMBL/GenBank/DDBJ whole genome shotgun (WGS) entry which is preliminary data.</text>
</comment>
<dbReference type="PRINTS" id="PR00039">
    <property type="entry name" value="HTHLYSR"/>
</dbReference>
<organism evidence="6 7">
    <name type="scientific">Gluconobacter potus</name>
    <dbReference type="NCBI Taxonomy" id="2724927"/>
    <lineage>
        <taxon>Bacteria</taxon>
        <taxon>Pseudomonadati</taxon>
        <taxon>Pseudomonadota</taxon>
        <taxon>Alphaproteobacteria</taxon>
        <taxon>Acetobacterales</taxon>
        <taxon>Acetobacteraceae</taxon>
        <taxon>Gluconobacter</taxon>
    </lineage>
</organism>